<keyword evidence="1" id="KW-0575">Peroxidase</keyword>
<dbReference type="PROSITE" id="PS50292">
    <property type="entry name" value="PEROXIDASE_3"/>
    <property type="match status" value="1"/>
</dbReference>
<dbReference type="AlphaFoldDB" id="A0A0D8Y402"/>
<dbReference type="InterPro" id="IPR010255">
    <property type="entry name" value="Haem_peroxidase_sf"/>
</dbReference>
<dbReference type="Proteomes" id="UP000053766">
    <property type="component" value="Unassembled WGS sequence"/>
</dbReference>
<dbReference type="PANTHER" id="PTHR11475">
    <property type="entry name" value="OXIDASE/PEROXIDASE"/>
    <property type="match status" value="1"/>
</dbReference>
<dbReference type="GO" id="GO:0004601">
    <property type="term" value="F:peroxidase activity"/>
    <property type="evidence" value="ECO:0007669"/>
    <property type="project" value="UniProtKB-KW"/>
</dbReference>
<name>A0A0D8Y402_DICVI</name>
<gene>
    <name evidence="2" type="ORF">DICVIV_03155</name>
</gene>
<dbReference type="Pfam" id="PF03098">
    <property type="entry name" value="An_peroxidase"/>
    <property type="match status" value="1"/>
</dbReference>
<dbReference type="GO" id="GO:0020037">
    <property type="term" value="F:heme binding"/>
    <property type="evidence" value="ECO:0007669"/>
    <property type="project" value="InterPro"/>
</dbReference>
<reference evidence="2 3" key="1">
    <citation type="submission" date="2013-11" db="EMBL/GenBank/DDBJ databases">
        <title>Draft genome of the bovine lungworm Dictyocaulus viviparus.</title>
        <authorList>
            <person name="Mitreva M."/>
        </authorList>
    </citation>
    <scope>NUCLEOTIDE SEQUENCE [LARGE SCALE GENOMIC DNA]</scope>
    <source>
        <strain evidence="2 3">HannoverDv2000</strain>
    </source>
</reference>
<organism evidence="2 3">
    <name type="scientific">Dictyocaulus viviparus</name>
    <name type="common">Bovine lungworm</name>
    <dbReference type="NCBI Taxonomy" id="29172"/>
    <lineage>
        <taxon>Eukaryota</taxon>
        <taxon>Metazoa</taxon>
        <taxon>Ecdysozoa</taxon>
        <taxon>Nematoda</taxon>
        <taxon>Chromadorea</taxon>
        <taxon>Rhabditida</taxon>
        <taxon>Rhabditina</taxon>
        <taxon>Rhabditomorpha</taxon>
        <taxon>Strongyloidea</taxon>
        <taxon>Metastrongylidae</taxon>
        <taxon>Dictyocaulus</taxon>
    </lineage>
</organism>
<keyword evidence="1" id="KW-0560">Oxidoreductase</keyword>
<dbReference type="PANTHER" id="PTHR11475:SF141">
    <property type="entry name" value="CARDINAL"/>
    <property type="match status" value="1"/>
</dbReference>
<protein>
    <submittedName>
        <fullName evidence="2">Uncharacterized protein</fullName>
    </submittedName>
</protein>
<dbReference type="EMBL" id="KN716199">
    <property type="protein sequence ID" value="KJH50714.1"/>
    <property type="molecule type" value="Genomic_DNA"/>
</dbReference>
<dbReference type="GO" id="GO:0006979">
    <property type="term" value="P:response to oxidative stress"/>
    <property type="evidence" value="ECO:0007669"/>
    <property type="project" value="InterPro"/>
</dbReference>
<dbReference type="SUPFAM" id="SSF48113">
    <property type="entry name" value="Heme-dependent peroxidases"/>
    <property type="match status" value="1"/>
</dbReference>
<dbReference type="STRING" id="29172.A0A0D8Y402"/>
<evidence type="ECO:0000256" key="1">
    <source>
        <dbReference type="ARBA" id="ARBA00022559"/>
    </source>
</evidence>
<dbReference type="Gene3D" id="1.10.640.10">
    <property type="entry name" value="Haem peroxidase domain superfamily, animal type"/>
    <property type="match status" value="1"/>
</dbReference>
<dbReference type="InterPro" id="IPR019791">
    <property type="entry name" value="Haem_peroxidase_animal"/>
</dbReference>
<dbReference type="OrthoDB" id="823504at2759"/>
<keyword evidence="3" id="KW-1185">Reference proteome</keyword>
<proteinExistence type="predicted"/>
<evidence type="ECO:0000313" key="2">
    <source>
        <dbReference type="EMBL" id="KJH50714.1"/>
    </source>
</evidence>
<reference evidence="3" key="2">
    <citation type="journal article" date="2016" name="Sci. Rep.">
        <title>Dictyocaulus viviparus genome, variome and transcriptome elucidate lungworm biology and support future intervention.</title>
        <authorList>
            <person name="McNulty S.N."/>
            <person name="Strube C."/>
            <person name="Rosa B.A."/>
            <person name="Martin J.C."/>
            <person name="Tyagi R."/>
            <person name="Choi Y.J."/>
            <person name="Wang Q."/>
            <person name="Hallsworth Pepin K."/>
            <person name="Zhang X."/>
            <person name="Ozersky P."/>
            <person name="Wilson R.K."/>
            <person name="Sternberg P.W."/>
            <person name="Gasser R.B."/>
            <person name="Mitreva M."/>
        </authorList>
    </citation>
    <scope>NUCLEOTIDE SEQUENCE [LARGE SCALE GENOMIC DNA]</scope>
    <source>
        <strain evidence="3">HannoverDv2000</strain>
    </source>
</reference>
<accession>A0A0D8Y402</accession>
<dbReference type="InterPro" id="IPR037120">
    <property type="entry name" value="Haem_peroxidase_sf_animal"/>
</dbReference>
<evidence type="ECO:0000313" key="3">
    <source>
        <dbReference type="Proteomes" id="UP000053766"/>
    </source>
</evidence>
<sequence length="284" mass="32119">MLEVRKLKSYKRKISLEDAVLDAIVEVTHMFNSSRRDPTVFVTSDKQASEIRKRSFFAQVAERVSYKLPREQLYANRNALDDICPLRYIACSRSKYRSASGICNNVLSPHSGAVLHSFQRALPADYGDEISSWKLSVDKDQLPHPNRIAHMLFRSSKFYSPQNNGLPSTPISALFVQWSRFLYDDMAAIVPYRDTDGKLPSCCPESDHPECAPLYDDNDPHEIMAGLGCQSYVRSQIAPSARCELGTRQQMNMASSFIDAEPIYGNTIEEALEKRTRKNGNIAQ</sequence>